<dbReference type="Pfam" id="PF05802">
    <property type="entry name" value="SctB2"/>
    <property type="match status" value="1"/>
</dbReference>
<keyword evidence="3" id="KW-1185">Reference proteome</keyword>
<evidence type="ECO:0000256" key="1">
    <source>
        <dbReference type="SAM" id="Coils"/>
    </source>
</evidence>
<keyword evidence="1" id="KW-0175">Coiled coil</keyword>
<dbReference type="RefSeq" id="WP_085228058.1">
    <property type="nucleotide sequence ID" value="NZ_BSQD01000006.1"/>
</dbReference>
<dbReference type="EMBL" id="FXAH01000006">
    <property type="protein sequence ID" value="SMF41827.1"/>
    <property type="molecule type" value="Genomic_DNA"/>
</dbReference>
<dbReference type="STRING" id="28094.SAMN06295900_106399"/>
<protein>
    <submittedName>
        <fullName evidence="2">Secreted effector protein SseD</fullName>
    </submittedName>
</protein>
<proteinExistence type="predicted"/>
<organism evidence="2 3">
    <name type="scientific">Trinickia caryophylli</name>
    <name type="common">Paraburkholderia caryophylli</name>
    <dbReference type="NCBI Taxonomy" id="28094"/>
    <lineage>
        <taxon>Bacteria</taxon>
        <taxon>Pseudomonadati</taxon>
        <taxon>Pseudomonadota</taxon>
        <taxon>Betaproteobacteria</taxon>
        <taxon>Burkholderiales</taxon>
        <taxon>Burkholderiaceae</taxon>
        <taxon>Trinickia</taxon>
    </lineage>
</organism>
<evidence type="ECO:0000313" key="3">
    <source>
        <dbReference type="Proteomes" id="UP000192911"/>
    </source>
</evidence>
<accession>A0A1X7EXH1</accession>
<dbReference type="Proteomes" id="UP000192911">
    <property type="component" value="Unassembled WGS sequence"/>
</dbReference>
<dbReference type="AlphaFoldDB" id="A0A1X7EXH1"/>
<gene>
    <name evidence="2" type="ORF">SAMN06295900_106399</name>
</gene>
<sequence>MAQIQPTTTGHAAYVAPSAQSRNDVSGGDDFCDGALQSIDDLIVLVQKFNLEMRELDRKAAGAMQEADFKTTVASFEERKAAIEKKFNASVARAVGSITAGTLGMVGSVSGNEMAMGLAEGGGKLDEGLLGWAAAGEERDAEEMQMNGELKQEFAKQFGKAADDANDKARDALRQLVQAVEDLVALKGRIQEAVRL</sequence>
<name>A0A1X7EXH1_TRICW</name>
<dbReference type="GeneID" id="95550779"/>
<reference evidence="3" key="1">
    <citation type="submission" date="2017-04" db="EMBL/GenBank/DDBJ databases">
        <authorList>
            <person name="Varghese N."/>
            <person name="Submissions S."/>
        </authorList>
    </citation>
    <scope>NUCLEOTIDE SEQUENCE [LARGE SCALE GENOMIC DNA]</scope>
    <source>
        <strain evidence="3">Ballard 720</strain>
    </source>
</reference>
<feature type="coiled-coil region" evidence="1">
    <location>
        <begin position="39"/>
        <end position="66"/>
    </location>
</feature>
<dbReference type="InterPro" id="IPR008611">
    <property type="entry name" value="SctB2-like"/>
</dbReference>
<evidence type="ECO:0000313" key="2">
    <source>
        <dbReference type="EMBL" id="SMF41827.1"/>
    </source>
</evidence>